<keyword evidence="4" id="KW-1185">Reference proteome</keyword>
<reference evidence="3" key="1">
    <citation type="submission" date="2022-12" db="EMBL/GenBank/DDBJ databases">
        <title>Draft genome assemblies for two species of Escallonia (Escalloniales).</title>
        <authorList>
            <person name="Chanderbali A."/>
            <person name="Dervinis C."/>
            <person name="Anghel I."/>
            <person name="Soltis D."/>
            <person name="Soltis P."/>
            <person name="Zapata F."/>
        </authorList>
    </citation>
    <scope>NUCLEOTIDE SEQUENCE</scope>
    <source>
        <strain evidence="3">UCBG92.1500</strain>
        <tissue evidence="3">Leaf</tissue>
    </source>
</reference>
<dbReference type="Proteomes" id="UP001187471">
    <property type="component" value="Unassembled WGS sequence"/>
</dbReference>
<name>A0AA88R1K5_9ASTE</name>
<evidence type="ECO:0000313" key="4">
    <source>
        <dbReference type="Proteomes" id="UP001187471"/>
    </source>
</evidence>
<comment type="caution">
    <text evidence="3">The sequence shown here is derived from an EMBL/GenBank/DDBJ whole genome shotgun (WGS) entry which is preliminary data.</text>
</comment>
<feature type="domain" description="Ycf2 N-terminal" evidence="2">
    <location>
        <begin position="180"/>
        <end position="224"/>
    </location>
</feature>
<dbReference type="InterPro" id="IPR046341">
    <property type="entry name" value="SET_dom_sf"/>
</dbReference>
<evidence type="ECO:0000256" key="1">
    <source>
        <dbReference type="SAM" id="MobiDB-lite"/>
    </source>
</evidence>
<feature type="compositionally biased region" description="Basic and acidic residues" evidence="1">
    <location>
        <begin position="338"/>
        <end position="349"/>
    </location>
</feature>
<dbReference type="PANTHER" id="PTHR33524:SF1">
    <property type="entry name" value="SET DOMAIN-CONTAINING PROTEIN"/>
    <property type="match status" value="1"/>
</dbReference>
<protein>
    <recommendedName>
        <fullName evidence="2">Ycf2 N-terminal domain-containing protein</fullName>
    </recommendedName>
</protein>
<dbReference type="EMBL" id="JAVXUO010002611">
    <property type="protein sequence ID" value="KAK2971081.1"/>
    <property type="molecule type" value="Genomic_DNA"/>
</dbReference>
<dbReference type="InterPro" id="IPR056777">
    <property type="entry name" value="Ycf2_N"/>
</dbReference>
<proteinExistence type="predicted"/>
<organism evidence="3 4">
    <name type="scientific">Escallonia rubra</name>
    <dbReference type="NCBI Taxonomy" id="112253"/>
    <lineage>
        <taxon>Eukaryota</taxon>
        <taxon>Viridiplantae</taxon>
        <taxon>Streptophyta</taxon>
        <taxon>Embryophyta</taxon>
        <taxon>Tracheophyta</taxon>
        <taxon>Spermatophyta</taxon>
        <taxon>Magnoliopsida</taxon>
        <taxon>eudicotyledons</taxon>
        <taxon>Gunneridae</taxon>
        <taxon>Pentapetalae</taxon>
        <taxon>asterids</taxon>
        <taxon>campanulids</taxon>
        <taxon>Escalloniales</taxon>
        <taxon>Escalloniaceae</taxon>
        <taxon>Escallonia</taxon>
    </lineage>
</organism>
<sequence length="490" mass="54791">MLKRAKCPQPGGTQEAVPLGGWLSAEGSIWSLRVPPGGLPKEELNFVAGGGLLAYAVRTLAKSPTFAKDPRHLQFEADINRLFLYTSYKRLGRDAEDADVEEIIGMADKAQLADQKNQVQENIYFQIKTFCTCMDEIVLPNSKSIDEPLKLSPERKTVPPHSGLGLAITGRTTPSKVGPGLLPIPIDSIVPRKETLKESIGPSNITRLIFLLLYIRKEKQISENLPETKPLKLTELSQKFKDLIGYTLELKPSQIPHKEAGQGLFLNGQADVGAVIAFYPGVIYSPAYYRYIPGYPRVDAQNPYLITRYDGTVINAQPWGAGGNTREVWDGSSASEPRPSKPGDETGSDRVWKLLSKPLPGTQLGRNRELLERRNPLAFAHFANHPAKGMEPNVMVCSYDFPLSEKEMRTYIPNILFGSREEVKMKRFGSFWFKSGNSGSEIPVLKTLVLVATRALCDEEVLLNYRLSNSKKRPSWYTPVDEEEDRRRWS</sequence>
<dbReference type="InterPro" id="IPR040415">
    <property type="entry name" value="SETD9"/>
</dbReference>
<accession>A0AA88R1K5</accession>
<dbReference type="PANTHER" id="PTHR33524">
    <property type="entry name" value="C5ORF35"/>
    <property type="match status" value="1"/>
</dbReference>
<dbReference type="AlphaFoldDB" id="A0AA88R1K5"/>
<gene>
    <name evidence="3" type="ORF">RJ640_022636</name>
</gene>
<dbReference type="CDD" id="cd10537">
    <property type="entry name" value="SET_SETD9"/>
    <property type="match status" value="1"/>
</dbReference>
<feature type="region of interest" description="Disordered" evidence="1">
    <location>
        <begin position="325"/>
        <end position="349"/>
    </location>
</feature>
<dbReference type="Gene3D" id="2.170.270.10">
    <property type="entry name" value="SET domain"/>
    <property type="match status" value="1"/>
</dbReference>
<dbReference type="Pfam" id="PF05695">
    <property type="entry name" value="Ycf2"/>
    <property type="match status" value="1"/>
</dbReference>
<evidence type="ECO:0000259" key="2">
    <source>
        <dbReference type="Pfam" id="PF05695"/>
    </source>
</evidence>
<evidence type="ECO:0000313" key="3">
    <source>
        <dbReference type="EMBL" id="KAK2971081.1"/>
    </source>
</evidence>